<evidence type="ECO:0000313" key="3">
    <source>
        <dbReference type="Proteomes" id="UP000246635"/>
    </source>
</evidence>
<dbReference type="AlphaFoldDB" id="A0A2V2YPK6"/>
<dbReference type="SUPFAM" id="SSF55008">
    <property type="entry name" value="HMA, heavy metal-associated domain"/>
    <property type="match status" value="1"/>
</dbReference>
<dbReference type="EMBL" id="QGTQ01000019">
    <property type="protein sequence ID" value="PWV97969.1"/>
    <property type="molecule type" value="Genomic_DNA"/>
</dbReference>
<dbReference type="GO" id="GO:0046872">
    <property type="term" value="F:metal ion binding"/>
    <property type="evidence" value="ECO:0007669"/>
    <property type="project" value="InterPro"/>
</dbReference>
<evidence type="ECO:0000313" key="2">
    <source>
        <dbReference type="EMBL" id="PWV97969.1"/>
    </source>
</evidence>
<reference evidence="2 3" key="1">
    <citation type="submission" date="2018-05" db="EMBL/GenBank/DDBJ databases">
        <title>Genomic Encyclopedia of Type Strains, Phase III (KMG-III): the genomes of soil and plant-associated and newly described type strains.</title>
        <authorList>
            <person name="Whitman W."/>
        </authorList>
    </citation>
    <scope>NUCLEOTIDE SEQUENCE [LARGE SCALE GENOMIC DNA]</scope>
    <source>
        <strain evidence="2 3">CECT 5696</strain>
    </source>
</reference>
<sequence length="76" mass="8102">MEGEIEMSVQQTVLQVSGMSCGHCVKAVEDALRPLGAKGEVSLAEGTVNVTFEDSSVTLDQIREAIEEQGYDVAKS</sequence>
<organism evidence="2 3">
    <name type="scientific">Paenibacillus cellulosilyticus</name>
    <dbReference type="NCBI Taxonomy" id="375489"/>
    <lineage>
        <taxon>Bacteria</taxon>
        <taxon>Bacillati</taxon>
        <taxon>Bacillota</taxon>
        <taxon>Bacilli</taxon>
        <taxon>Bacillales</taxon>
        <taxon>Paenibacillaceae</taxon>
        <taxon>Paenibacillus</taxon>
    </lineage>
</organism>
<gene>
    <name evidence="2" type="ORF">DFQ01_11951</name>
</gene>
<accession>A0A2V2YPK6</accession>
<dbReference type="InterPro" id="IPR006121">
    <property type="entry name" value="HMA_dom"/>
</dbReference>
<dbReference type="CDD" id="cd00371">
    <property type="entry name" value="HMA"/>
    <property type="match status" value="1"/>
</dbReference>
<dbReference type="Proteomes" id="UP000246635">
    <property type="component" value="Unassembled WGS sequence"/>
</dbReference>
<evidence type="ECO:0000259" key="1">
    <source>
        <dbReference type="PROSITE" id="PS50846"/>
    </source>
</evidence>
<dbReference type="Gene3D" id="3.30.70.100">
    <property type="match status" value="1"/>
</dbReference>
<protein>
    <submittedName>
        <fullName evidence="2">Copper chaperone</fullName>
    </submittedName>
</protein>
<proteinExistence type="predicted"/>
<dbReference type="PROSITE" id="PS50846">
    <property type="entry name" value="HMA_2"/>
    <property type="match status" value="1"/>
</dbReference>
<keyword evidence="3" id="KW-1185">Reference proteome</keyword>
<comment type="caution">
    <text evidence="2">The sequence shown here is derived from an EMBL/GenBank/DDBJ whole genome shotgun (WGS) entry which is preliminary data.</text>
</comment>
<feature type="domain" description="HMA" evidence="1">
    <location>
        <begin position="10"/>
        <end position="74"/>
    </location>
</feature>
<dbReference type="Pfam" id="PF00403">
    <property type="entry name" value="HMA"/>
    <property type="match status" value="1"/>
</dbReference>
<dbReference type="InterPro" id="IPR036163">
    <property type="entry name" value="HMA_dom_sf"/>
</dbReference>
<name>A0A2V2YPK6_9BACL</name>